<dbReference type="Proteomes" id="UP000095009">
    <property type="component" value="Unassembled WGS sequence"/>
</dbReference>
<accession>A0A1E3PHL5</accession>
<organism evidence="10 11">
    <name type="scientific">Nadsonia fulvescens var. elongata DSM 6958</name>
    <dbReference type="NCBI Taxonomy" id="857566"/>
    <lineage>
        <taxon>Eukaryota</taxon>
        <taxon>Fungi</taxon>
        <taxon>Dikarya</taxon>
        <taxon>Ascomycota</taxon>
        <taxon>Saccharomycotina</taxon>
        <taxon>Dipodascomycetes</taxon>
        <taxon>Dipodascales</taxon>
        <taxon>Dipodascales incertae sedis</taxon>
        <taxon>Nadsonia</taxon>
    </lineage>
</organism>
<dbReference type="Gene3D" id="1.10.4160.10">
    <property type="entry name" value="Hydantoin permease"/>
    <property type="match status" value="1"/>
</dbReference>
<evidence type="ECO:0008006" key="12">
    <source>
        <dbReference type="Google" id="ProtNLM"/>
    </source>
</evidence>
<dbReference type="PANTHER" id="PTHR31806">
    <property type="entry name" value="PURINE-CYTOSINE PERMEASE FCY2-RELATED"/>
    <property type="match status" value="1"/>
</dbReference>
<feature type="transmembrane region" description="Helical" evidence="9">
    <location>
        <begin position="67"/>
        <end position="90"/>
    </location>
</feature>
<evidence type="ECO:0000256" key="3">
    <source>
        <dbReference type="ARBA" id="ARBA00022448"/>
    </source>
</evidence>
<dbReference type="GO" id="GO:0005886">
    <property type="term" value="C:plasma membrane"/>
    <property type="evidence" value="ECO:0007669"/>
    <property type="project" value="TreeGrafter"/>
</dbReference>
<feature type="transmembrane region" description="Helical" evidence="9">
    <location>
        <begin position="336"/>
        <end position="354"/>
    </location>
</feature>
<dbReference type="Pfam" id="PF02133">
    <property type="entry name" value="Transp_cyt_pur"/>
    <property type="match status" value="1"/>
</dbReference>
<dbReference type="InterPro" id="IPR001248">
    <property type="entry name" value="Pur-cyt_permease"/>
</dbReference>
<feature type="transmembrane region" description="Helical" evidence="9">
    <location>
        <begin position="181"/>
        <end position="200"/>
    </location>
</feature>
<dbReference type="InterPro" id="IPR026030">
    <property type="entry name" value="Pur-cyt_permease_Fcy2/21/22"/>
</dbReference>
<feature type="transmembrane region" description="Helical" evidence="9">
    <location>
        <begin position="401"/>
        <end position="417"/>
    </location>
</feature>
<protein>
    <recommendedName>
        <fullName evidence="12">Purine-cytosine permease</fullName>
    </recommendedName>
</protein>
<keyword evidence="5 9" id="KW-0812">Transmembrane</keyword>
<comment type="similarity">
    <text evidence="2 8">Belongs to the purine-cytosine permease (2.A.39) family.</text>
</comment>
<keyword evidence="11" id="KW-1185">Reference proteome</keyword>
<dbReference type="PIRSF" id="PIRSF002744">
    <property type="entry name" value="Pur-cyt_permease"/>
    <property type="match status" value="1"/>
</dbReference>
<dbReference type="GO" id="GO:0015205">
    <property type="term" value="F:nucleobase transmembrane transporter activity"/>
    <property type="evidence" value="ECO:0007669"/>
    <property type="project" value="UniProtKB-ARBA"/>
</dbReference>
<evidence type="ECO:0000256" key="1">
    <source>
        <dbReference type="ARBA" id="ARBA00004141"/>
    </source>
</evidence>
<dbReference type="STRING" id="857566.A0A1E3PHL5"/>
<feature type="transmembrane region" description="Helical" evidence="9">
    <location>
        <begin position="145"/>
        <end position="169"/>
    </location>
</feature>
<dbReference type="PANTHER" id="PTHR31806:SF17">
    <property type="entry name" value="VITAMIN B6 TRANSPORTER TPN1"/>
    <property type="match status" value="1"/>
</dbReference>
<evidence type="ECO:0000256" key="9">
    <source>
        <dbReference type="SAM" id="Phobius"/>
    </source>
</evidence>
<feature type="transmembrane region" description="Helical" evidence="9">
    <location>
        <begin position="102"/>
        <end position="124"/>
    </location>
</feature>
<evidence type="ECO:0000256" key="6">
    <source>
        <dbReference type="ARBA" id="ARBA00022989"/>
    </source>
</evidence>
<evidence type="ECO:0000256" key="4">
    <source>
        <dbReference type="ARBA" id="ARBA00022553"/>
    </source>
</evidence>
<feature type="transmembrane region" description="Helical" evidence="9">
    <location>
        <begin position="207"/>
        <end position="224"/>
    </location>
</feature>
<name>A0A1E3PHL5_9ASCO</name>
<feature type="transmembrane region" description="Helical" evidence="9">
    <location>
        <begin position="244"/>
        <end position="267"/>
    </location>
</feature>
<feature type="transmembrane region" description="Helical" evidence="9">
    <location>
        <begin position="450"/>
        <end position="472"/>
    </location>
</feature>
<dbReference type="AlphaFoldDB" id="A0A1E3PHL5"/>
<dbReference type="FunFam" id="1.10.4160.10:FF:000002">
    <property type="entry name" value="Purine-cytosine permease fcyB"/>
    <property type="match status" value="1"/>
</dbReference>
<keyword evidence="6 9" id="KW-1133">Transmembrane helix</keyword>
<feature type="transmembrane region" description="Helical" evidence="9">
    <location>
        <begin position="279"/>
        <end position="305"/>
    </location>
</feature>
<dbReference type="GO" id="GO:0000329">
    <property type="term" value="C:fungal-type vacuole membrane"/>
    <property type="evidence" value="ECO:0007669"/>
    <property type="project" value="TreeGrafter"/>
</dbReference>
<gene>
    <name evidence="10" type="ORF">NADFUDRAFT_70506</name>
</gene>
<proteinExistence type="inferred from homology"/>
<keyword evidence="7 8" id="KW-0472">Membrane</keyword>
<feature type="transmembrane region" description="Helical" evidence="9">
    <location>
        <begin position="366"/>
        <end position="389"/>
    </location>
</feature>
<evidence type="ECO:0000313" key="10">
    <source>
        <dbReference type="EMBL" id="ODQ64916.1"/>
    </source>
</evidence>
<dbReference type="EMBL" id="KV454410">
    <property type="protein sequence ID" value="ODQ64916.1"/>
    <property type="molecule type" value="Genomic_DNA"/>
</dbReference>
<evidence type="ECO:0000256" key="7">
    <source>
        <dbReference type="ARBA" id="ARBA00023136"/>
    </source>
</evidence>
<feature type="transmembrane region" description="Helical" evidence="9">
    <location>
        <begin position="487"/>
        <end position="506"/>
    </location>
</feature>
<dbReference type="OrthoDB" id="5428495at2759"/>
<evidence type="ECO:0000256" key="8">
    <source>
        <dbReference type="PIRNR" id="PIRNR002744"/>
    </source>
</evidence>
<keyword evidence="3 8" id="KW-0813">Transport</keyword>
<evidence type="ECO:0000256" key="2">
    <source>
        <dbReference type="ARBA" id="ARBA00008974"/>
    </source>
</evidence>
<dbReference type="GO" id="GO:0015856">
    <property type="term" value="P:cytosine transport"/>
    <property type="evidence" value="ECO:0007669"/>
    <property type="project" value="UniProtKB-ARBA"/>
</dbReference>
<comment type="subcellular location">
    <subcellularLocation>
        <location evidence="1">Membrane</location>
        <topology evidence="1">Multi-pass membrane protein</topology>
    </subcellularLocation>
</comment>
<keyword evidence="4" id="KW-0597">Phosphoprotein</keyword>
<evidence type="ECO:0000256" key="5">
    <source>
        <dbReference type="ARBA" id="ARBA00022692"/>
    </source>
</evidence>
<sequence length="514" mass="55889">MDGNGIKLEITNESSSLKSTPSSTSPPLPTWLQKFQKFSAKLDSYGLETKGIQRTDPQEREGGYRQLLSIMFVWISACGSLTSMSGFFLGPLLFGLSLKDSISSSMTGIFLGSGVAAYGATFGPRSGLRQMVGARFCFGWWPAKGLAVLNFITLLGWSVVNCVFGGQVIKALSNGRVPLEPGIVIIAVISLIVAIFGIKYVAMFEKYCALPINITFILLFIVSARNFDVSTPSTGNSQTIVGNWLSFFCSSFGIVSVWIAIASDYYVTFPESTPSWQILGVTWLGIFLPTALVGTLGICIASGYASVPKLMEAYNTLGNGGLLDAAFSPWKGGGKFLLAILYISLISNNILNTYSIAFSVQTMGRYFLIIPRYVWTFISTVIFLVLSLAGRNKLSTILNNFLPMIGYWSMIYFVILLEENFIFRRKNLPGLNDAYDWKNWDTPSKLPRGYAAFLAFAIGAAGAALGMCQAYYVGVVAAKVGDYGADLGIWLCAGMAGLSYPILRVLEKKFVGLP</sequence>
<reference evidence="10 11" key="1">
    <citation type="journal article" date="2016" name="Proc. Natl. Acad. Sci. U.S.A.">
        <title>Comparative genomics of biotechnologically important yeasts.</title>
        <authorList>
            <person name="Riley R."/>
            <person name="Haridas S."/>
            <person name="Wolfe K.H."/>
            <person name="Lopes M.R."/>
            <person name="Hittinger C.T."/>
            <person name="Goeker M."/>
            <person name="Salamov A.A."/>
            <person name="Wisecaver J.H."/>
            <person name="Long T.M."/>
            <person name="Calvey C.H."/>
            <person name="Aerts A.L."/>
            <person name="Barry K.W."/>
            <person name="Choi C."/>
            <person name="Clum A."/>
            <person name="Coughlan A.Y."/>
            <person name="Deshpande S."/>
            <person name="Douglass A.P."/>
            <person name="Hanson S.J."/>
            <person name="Klenk H.-P."/>
            <person name="LaButti K.M."/>
            <person name="Lapidus A."/>
            <person name="Lindquist E.A."/>
            <person name="Lipzen A.M."/>
            <person name="Meier-Kolthoff J.P."/>
            <person name="Ohm R.A."/>
            <person name="Otillar R.P."/>
            <person name="Pangilinan J.L."/>
            <person name="Peng Y."/>
            <person name="Rokas A."/>
            <person name="Rosa C.A."/>
            <person name="Scheuner C."/>
            <person name="Sibirny A.A."/>
            <person name="Slot J.C."/>
            <person name="Stielow J.B."/>
            <person name="Sun H."/>
            <person name="Kurtzman C.P."/>
            <person name="Blackwell M."/>
            <person name="Grigoriev I.V."/>
            <person name="Jeffries T.W."/>
        </authorList>
    </citation>
    <scope>NUCLEOTIDE SEQUENCE [LARGE SCALE GENOMIC DNA]</scope>
    <source>
        <strain evidence="10 11">DSM 6958</strain>
    </source>
</reference>
<evidence type="ECO:0000313" key="11">
    <source>
        <dbReference type="Proteomes" id="UP000095009"/>
    </source>
</evidence>